<feature type="domain" description="Fatty acid hydroxylase" evidence="15">
    <location>
        <begin position="48"/>
        <end position="178"/>
    </location>
</feature>
<accession>A0A923HUN3</accession>
<keyword evidence="10" id="KW-0560">Oxidoreductase</keyword>
<dbReference type="Pfam" id="PF04116">
    <property type="entry name" value="FA_hydroxylase"/>
    <property type="match status" value="1"/>
</dbReference>
<keyword evidence="9 14" id="KW-1133">Transmembrane helix</keyword>
<evidence type="ECO:0000256" key="11">
    <source>
        <dbReference type="ARBA" id="ARBA00023098"/>
    </source>
</evidence>
<evidence type="ECO:0000256" key="13">
    <source>
        <dbReference type="ARBA" id="ARBA00023160"/>
    </source>
</evidence>
<keyword evidence="6" id="KW-0256">Endoplasmic reticulum</keyword>
<evidence type="ECO:0000313" key="17">
    <source>
        <dbReference type="Proteomes" id="UP000627446"/>
    </source>
</evidence>
<evidence type="ECO:0000256" key="4">
    <source>
        <dbReference type="ARBA" id="ARBA00022692"/>
    </source>
</evidence>
<dbReference type="EMBL" id="JACOFZ010000002">
    <property type="protein sequence ID" value="MBC3881589.1"/>
    <property type="molecule type" value="Genomic_DNA"/>
</dbReference>
<dbReference type="PANTHER" id="PTHR12863">
    <property type="entry name" value="FATTY ACID HYDROXYLASE"/>
    <property type="match status" value="1"/>
</dbReference>
<protein>
    <submittedName>
        <fullName evidence="16">Sterol desaturase family protein</fullName>
    </submittedName>
</protein>
<evidence type="ECO:0000256" key="6">
    <source>
        <dbReference type="ARBA" id="ARBA00022824"/>
    </source>
</evidence>
<evidence type="ECO:0000256" key="12">
    <source>
        <dbReference type="ARBA" id="ARBA00023136"/>
    </source>
</evidence>
<reference evidence="16" key="1">
    <citation type="submission" date="2020-08" db="EMBL/GenBank/DDBJ databases">
        <title>Novel species isolated from subtropical streams in China.</title>
        <authorList>
            <person name="Lu H."/>
        </authorList>
    </citation>
    <scope>NUCLEOTIDE SEQUENCE</scope>
    <source>
        <strain evidence="16">LX22W</strain>
    </source>
</reference>
<comment type="subcellular location">
    <subcellularLocation>
        <location evidence="2">Endoplasmic reticulum membrane</location>
        <topology evidence="2">Multi-pass membrane protein</topology>
    </subcellularLocation>
</comment>
<keyword evidence="7" id="KW-0276">Fatty acid metabolism</keyword>
<evidence type="ECO:0000256" key="9">
    <source>
        <dbReference type="ARBA" id="ARBA00022989"/>
    </source>
</evidence>
<dbReference type="InterPro" id="IPR006694">
    <property type="entry name" value="Fatty_acid_hydroxylase"/>
</dbReference>
<evidence type="ECO:0000259" key="15">
    <source>
        <dbReference type="Pfam" id="PF04116"/>
    </source>
</evidence>
<keyword evidence="17" id="KW-1185">Reference proteome</keyword>
<evidence type="ECO:0000313" key="16">
    <source>
        <dbReference type="EMBL" id="MBC3881589.1"/>
    </source>
</evidence>
<keyword evidence="4 14" id="KW-0812">Transmembrane</keyword>
<dbReference type="GO" id="GO:0006633">
    <property type="term" value="P:fatty acid biosynthetic process"/>
    <property type="evidence" value="ECO:0007669"/>
    <property type="project" value="UniProtKB-KW"/>
</dbReference>
<evidence type="ECO:0000256" key="3">
    <source>
        <dbReference type="ARBA" id="ARBA00022516"/>
    </source>
</evidence>
<feature type="transmembrane region" description="Helical" evidence="14">
    <location>
        <begin position="40"/>
        <end position="61"/>
    </location>
</feature>
<keyword evidence="5" id="KW-0479">Metal-binding</keyword>
<evidence type="ECO:0000256" key="7">
    <source>
        <dbReference type="ARBA" id="ARBA00022832"/>
    </source>
</evidence>
<dbReference type="GO" id="GO:0080132">
    <property type="term" value="F:fatty acid 2-hydroxylase activity"/>
    <property type="evidence" value="ECO:0007669"/>
    <property type="project" value="InterPro"/>
</dbReference>
<dbReference type="PANTHER" id="PTHR12863:SF1">
    <property type="entry name" value="FATTY ACID 2-HYDROXYLASE"/>
    <property type="match status" value="1"/>
</dbReference>
<keyword evidence="3" id="KW-0444">Lipid biosynthesis</keyword>
<dbReference type="AlphaFoldDB" id="A0A923HUN3"/>
<feature type="transmembrane region" description="Helical" evidence="14">
    <location>
        <begin position="12"/>
        <end position="34"/>
    </location>
</feature>
<keyword evidence="8" id="KW-0862">Zinc</keyword>
<gene>
    <name evidence="16" type="ORF">H8K36_09415</name>
</gene>
<keyword evidence="13" id="KW-0275">Fatty acid biosynthesis</keyword>
<keyword evidence="12 14" id="KW-0472">Membrane</keyword>
<comment type="caution">
    <text evidence="16">The sequence shown here is derived from an EMBL/GenBank/DDBJ whole genome shotgun (WGS) entry which is preliminary data.</text>
</comment>
<evidence type="ECO:0000256" key="14">
    <source>
        <dbReference type="SAM" id="Phobius"/>
    </source>
</evidence>
<comment type="cofactor">
    <cofactor evidence="1">
        <name>Zn(2+)</name>
        <dbReference type="ChEBI" id="CHEBI:29105"/>
    </cofactor>
</comment>
<organism evidence="16 17">
    <name type="scientific">Undibacterium nitidum</name>
    <dbReference type="NCBI Taxonomy" id="2762298"/>
    <lineage>
        <taxon>Bacteria</taxon>
        <taxon>Pseudomonadati</taxon>
        <taxon>Pseudomonadota</taxon>
        <taxon>Betaproteobacteria</taxon>
        <taxon>Burkholderiales</taxon>
        <taxon>Oxalobacteraceae</taxon>
        <taxon>Undibacterium</taxon>
    </lineage>
</organism>
<evidence type="ECO:0000256" key="5">
    <source>
        <dbReference type="ARBA" id="ARBA00022723"/>
    </source>
</evidence>
<sequence length="180" mass="21153">MKIYIPTNSKLMYIADLLFYGITILVLSVFLLFAAPRNQALGLSLLILCGLLSWTGLEYLIHRFILHGVLPFERWHQEHHRFPSALIRTPTILSASLILLLVFFPISLFSENVWQACALTLGLLAGYFTYSMTHHAIHHWHANSTWLKRRQEWHGLHHDLDEPRRYGVTSEFWDWIFRSR</sequence>
<evidence type="ECO:0000256" key="1">
    <source>
        <dbReference type="ARBA" id="ARBA00001947"/>
    </source>
</evidence>
<dbReference type="SUPFAM" id="SSF82866">
    <property type="entry name" value="Multidrug efflux transporter AcrB transmembrane domain"/>
    <property type="match status" value="1"/>
</dbReference>
<keyword evidence="11" id="KW-0443">Lipid metabolism</keyword>
<dbReference type="RefSeq" id="WP_186915914.1">
    <property type="nucleotide sequence ID" value="NZ_JACOFZ010000002.1"/>
</dbReference>
<feature type="transmembrane region" description="Helical" evidence="14">
    <location>
        <begin position="112"/>
        <end position="130"/>
    </location>
</feature>
<evidence type="ECO:0000256" key="8">
    <source>
        <dbReference type="ARBA" id="ARBA00022833"/>
    </source>
</evidence>
<evidence type="ECO:0000256" key="10">
    <source>
        <dbReference type="ARBA" id="ARBA00023002"/>
    </source>
</evidence>
<name>A0A923HUN3_9BURK</name>
<dbReference type="Proteomes" id="UP000627446">
    <property type="component" value="Unassembled WGS sequence"/>
</dbReference>
<dbReference type="GO" id="GO:0005506">
    <property type="term" value="F:iron ion binding"/>
    <property type="evidence" value="ECO:0007669"/>
    <property type="project" value="InterPro"/>
</dbReference>
<evidence type="ECO:0000256" key="2">
    <source>
        <dbReference type="ARBA" id="ARBA00004477"/>
    </source>
</evidence>
<dbReference type="GO" id="GO:0016020">
    <property type="term" value="C:membrane"/>
    <property type="evidence" value="ECO:0007669"/>
    <property type="project" value="InterPro"/>
</dbReference>
<feature type="transmembrane region" description="Helical" evidence="14">
    <location>
        <begin position="82"/>
        <end position="106"/>
    </location>
</feature>
<dbReference type="InterPro" id="IPR014430">
    <property type="entry name" value="Scs7"/>
</dbReference>
<proteinExistence type="predicted"/>